<keyword evidence="3" id="KW-1185">Reference proteome</keyword>
<feature type="coiled-coil region" evidence="1">
    <location>
        <begin position="289"/>
        <end position="330"/>
    </location>
</feature>
<feature type="coiled-coil region" evidence="1">
    <location>
        <begin position="184"/>
        <end position="259"/>
    </location>
</feature>
<name>C5A712_THEGJ</name>
<gene>
    <name evidence="2" type="ordered locus">TGAM_1522</name>
</gene>
<dbReference type="HOGENOM" id="CLU_827997_0_0_2"/>
<dbReference type="AlphaFoldDB" id="C5A712"/>
<dbReference type="eggNOG" id="arCOG05851">
    <property type="taxonomic scope" value="Archaea"/>
</dbReference>
<accession>C5A712</accession>
<dbReference type="PATRIC" id="fig|593117.10.peg.1525"/>
<sequence length="336" mass="39507">MMGMFDKGKQGVTWDYLRERHPEILSELKTLRDWDTVKAVVPEAEKLGDYSLFSLQALASFIKEFHIERGLLGERIEGLTQKLEDTRTEMRERDSALEKRIHVLEKGLNEVQRKTLLIEGISNLLPRINELEEKLEMNQAEILARFEKSYLRLIEEKVEELVNQRIRELEGSILGVSGDLAKSLRELQERHEKLIIENYELRRKVESLRGALRKKEGELAELRKKVSSYAELNRRIEELQRRVQEYEKKTGRLSKAERELLRLTGAGSLEEALEAVRRMKEEYVPKSKVAPLLSELKRLQERLEELERENAFLREKNEKLSQALKMLLEREESEES</sequence>
<evidence type="ECO:0000313" key="3">
    <source>
        <dbReference type="Proteomes" id="UP000001488"/>
    </source>
</evidence>
<keyword evidence="1" id="KW-0175">Coiled coil</keyword>
<proteinExistence type="predicted"/>
<organism evidence="2 3">
    <name type="scientific">Thermococcus gammatolerans (strain DSM 15229 / JCM 11827 / EJ3)</name>
    <dbReference type="NCBI Taxonomy" id="593117"/>
    <lineage>
        <taxon>Archaea</taxon>
        <taxon>Methanobacteriati</taxon>
        <taxon>Methanobacteriota</taxon>
        <taxon>Thermococci</taxon>
        <taxon>Thermococcales</taxon>
        <taxon>Thermococcaceae</taxon>
        <taxon>Thermococcus</taxon>
    </lineage>
</organism>
<dbReference type="STRING" id="593117.TGAM_1522"/>
<dbReference type="PaxDb" id="593117-TGAM_1522"/>
<dbReference type="EMBL" id="CP001398">
    <property type="protein sequence ID" value="ACS34024.1"/>
    <property type="molecule type" value="Genomic_DNA"/>
</dbReference>
<dbReference type="KEGG" id="tga:TGAM_1522"/>
<dbReference type="Proteomes" id="UP000001488">
    <property type="component" value="Chromosome"/>
</dbReference>
<reference evidence="2 3" key="1">
    <citation type="journal article" date="2007" name="Genome Biol.">
        <title>Genome analysis and genome-wide proteomics of Thermococcus gammatolerans, the most radioresistant organism known amongst the Archaea.</title>
        <authorList>
            <person name="Zivanovic Y."/>
            <person name="Armengaud J."/>
            <person name="Lagorce A."/>
            <person name="Leplat C."/>
            <person name="Guerin P."/>
            <person name="Dutertre M."/>
            <person name="Anthouard V."/>
            <person name="Forterre P."/>
            <person name="Wincker P."/>
            <person name="Confalonieri F."/>
        </authorList>
    </citation>
    <scope>NUCLEOTIDE SEQUENCE [LARGE SCALE GENOMIC DNA]</scope>
    <source>
        <strain evidence="3">DSM 15229 / JCM 11827 / EJ3</strain>
    </source>
</reference>
<evidence type="ECO:0000256" key="1">
    <source>
        <dbReference type="SAM" id="Coils"/>
    </source>
</evidence>
<evidence type="ECO:0000313" key="2">
    <source>
        <dbReference type="EMBL" id="ACS34024.1"/>
    </source>
</evidence>
<protein>
    <submittedName>
        <fullName evidence="2">Uncharacterized protein</fullName>
    </submittedName>
</protein>